<keyword evidence="3" id="KW-1185">Reference proteome</keyword>
<feature type="region of interest" description="Disordered" evidence="1">
    <location>
        <begin position="32"/>
        <end position="70"/>
    </location>
</feature>
<sequence>MRHDETKEDNNNPIHARFSQRITLINLAIKENNNSRLTNSNSKKKKNPRQLTTTVTQARENANHTIGDSK</sequence>
<evidence type="ECO:0000313" key="2">
    <source>
        <dbReference type="EMBL" id="GMG40625.1"/>
    </source>
</evidence>
<comment type="caution">
    <text evidence="2">The sequence shown here is derived from an EMBL/GenBank/DDBJ whole genome shotgun (WGS) entry which is preliminary data.</text>
</comment>
<feature type="compositionally biased region" description="Polar residues" evidence="1">
    <location>
        <begin position="49"/>
        <end position="70"/>
    </location>
</feature>
<proteinExistence type="predicted"/>
<dbReference type="AlphaFoldDB" id="A0A9W7DHT9"/>
<protein>
    <submittedName>
        <fullName evidence="2">Unnamed protein product</fullName>
    </submittedName>
</protein>
<gene>
    <name evidence="2" type="ORF">Amon01_000635400</name>
</gene>
<evidence type="ECO:0000256" key="1">
    <source>
        <dbReference type="SAM" id="MobiDB-lite"/>
    </source>
</evidence>
<accession>A0A9W7DHT9</accession>
<feature type="compositionally biased region" description="Polar residues" evidence="1">
    <location>
        <begin position="32"/>
        <end position="41"/>
    </location>
</feature>
<reference evidence="2" key="1">
    <citation type="submission" date="2023-04" db="EMBL/GenBank/DDBJ databases">
        <title>Ambrosiozyma monospora NBRC 1965.</title>
        <authorList>
            <person name="Ichikawa N."/>
            <person name="Sato H."/>
            <person name="Tonouchi N."/>
        </authorList>
    </citation>
    <scope>NUCLEOTIDE SEQUENCE</scope>
    <source>
        <strain evidence="2">NBRC 1965</strain>
    </source>
</reference>
<dbReference type="Proteomes" id="UP001165063">
    <property type="component" value="Unassembled WGS sequence"/>
</dbReference>
<dbReference type="EMBL" id="BSXU01003983">
    <property type="protein sequence ID" value="GMG40625.1"/>
    <property type="molecule type" value="Genomic_DNA"/>
</dbReference>
<organism evidence="2 3">
    <name type="scientific">Ambrosiozyma monospora</name>
    <name type="common">Yeast</name>
    <name type="synonym">Endomycopsis monosporus</name>
    <dbReference type="NCBI Taxonomy" id="43982"/>
    <lineage>
        <taxon>Eukaryota</taxon>
        <taxon>Fungi</taxon>
        <taxon>Dikarya</taxon>
        <taxon>Ascomycota</taxon>
        <taxon>Saccharomycotina</taxon>
        <taxon>Pichiomycetes</taxon>
        <taxon>Pichiales</taxon>
        <taxon>Pichiaceae</taxon>
        <taxon>Ambrosiozyma</taxon>
    </lineage>
</organism>
<name>A0A9W7DHT9_AMBMO</name>
<evidence type="ECO:0000313" key="3">
    <source>
        <dbReference type="Proteomes" id="UP001165063"/>
    </source>
</evidence>